<protein>
    <submittedName>
        <fullName evidence="4">NF-kappa-B inhibitor-interacting Ras-like protein</fullName>
    </submittedName>
</protein>
<sequence>MGKTNRVVLCGMKRVGKTSIIEQSIYGNLKKGAEMFPTIEDIYVANVETDRGSKEKFNFYDTAGFDSSALHSVSADGSAYALFMRQYAPQTDCFILVYETSSQESLDCICALKYELDKVKDKKDIFVIVLAHSIKEQNTNLTDVIKTSAMQWCTREKVRHFDVDAFNRKSLHEPFVYLASKLTPVPNRSSFPQLSMVRKTVRNEFN</sequence>
<dbReference type="InterPro" id="IPR042227">
    <property type="entry name" value="KBRS"/>
</dbReference>
<dbReference type="PANTHER" id="PTHR46152:SF3">
    <property type="entry name" value="NF-KAPPA-B INHIBITOR-INTERACTING RAS-LIKE PROTEIN"/>
    <property type="match status" value="1"/>
</dbReference>
<dbReference type="GO" id="GO:0003924">
    <property type="term" value="F:GTPase activity"/>
    <property type="evidence" value="ECO:0007669"/>
    <property type="project" value="InterPro"/>
</dbReference>
<keyword evidence="2" id="KW-0547">Nucleotide-binding</keyword>
<dbReference type="InterPro" id="IPR027417">
    <property type="entry name" value="P-loop_NTPase"/>
</dbReference>
<dbReference type="EMBL" id="HBUF01279808">
    <property type="protein sequence ID" value="CAG6687102.1"/>
    <property type="molecule type" value="Transcribed_RNA"/>
</dbReference>
<proteinExistence type="inferred from homology"/>
<dbReference type="EMBL" id="HBUF01153610">
    <property type="protein sequence ID" value="CAG6648665.1"/>
    <property type="molecule type" value="Transcribed_RNA"/>
</dbReference>
<dbReference type="Pfam" id="PF00071">
    <property type="entry name" value="Ras"/>
    <property type="match status" value="1"/>
</dbReference>
<dbReference type="GO" id="GO:0032484">
    <property type="term" value="P:Ral protein signal transduction"/>
    <property type="evidence" value="ECO:0007669"/>
    <property type="project" value="TreeGrafter"/>
</dbReference>
<dbReference type="CDD" id="cd00882">
    <property type="entry name" value="Ras_like_GTPase"/>
    <property type="match status" value="1"/>
</dbReference>
<dbReference type="GO" id="GO:0032794">
    <property type="term" value="F:GTPase activating protein binding"/>
    <property type="evidence" value="ECO:0007669"/>
    <property type="project" value="TreeGrafter"/>
</dbReference>
<dbReference type="EMBL" id="HBUF01279807">
    <property type="protein sequence ID" value="CAG6687100.1"/>
    <property type="molecule type" value="Transcribed_RNA"/>
</dbReference>
<organism evidence="4">
    <name type="scientific">Cacopsylla melanoneura</name>
    <dbReference type="NCBI Taxonomy" id="428564"/>
    <lineage>
        <taxon>Eukaryota</taxon>
        <taxon>Metazoa</taxon>
        <taxon>Ecdysozoa</taxon>
        <taxon>Arthropoda</taxon>
        <taxon>Hexapoda</taxon>
        <taxon>Insecta</taxon>
        <taxon>Pterygota</taxon>
        <taxon>Neoptera</taxon>
        <taxon>Paraneoptera</taxon>
        <taxon>Hemiptera</taxon>
        <taxon>Sternorrhyncha</taxon>
        <taxon>Psylloidea</taxon>
        <taxon>Psyllidae</taxon>
        <taxon>Psyllinae</taxon>
        <taxon>Cacopsylla</taxon>
    </lineage>
</organism>
<dbReference type="EMBL" id="HBUF01153609">
    <property type="protein sequence ID" value="CAG6648663.1"/>
    <property type="molecule type" value="Transcribed_RNA"/>
</dbReference>
<dbReference type="SMART" id="SM00173">
    <property type="entry name" value="RAS"/>
    <property type="match status" value="1"/>
</dbReference>
<comment type="similarity">
    <text evidence="1">Belongs to the small GTPase superfamily. Ras family. KappaB-Ras subfamily.</text>
</comment>
<dbReference type="EMBL" id="HBUF01566570">
    <property type="protein sequence ID" value="CAG6764782.1"/>
    <property type="molecule type" value="Transcribed_RNA"/>
</dbReference>
<dbReference type="EMBL" id="HBUF01566572">
    <property type="protein sequence ID" value="CAG6764792.1"/>
    <property type="molecule type" value="Transcribed_RNA"/>
</dbReference>
<name>A0A8D8TET3_9HEMI</name>
<dbReference type="EMBL" id="HBUF01381671">
    <property type="protein sequence ID" value="CAG6730536.1"/>
    <property type="molecule type" value="Transcribed_RNA"/>
</dbReference>
<evidence type="ECO:0000313" key="4">
    <source>
        <dbReference type="EMBL" id="CAG6687100.1"/>
    </source>
</evidence>
<dbReference type="InterPro" id="IPR001806">
    <property type="entry name" value="Small_GTPase"/>
</dbReference>
<dbReference type="PANTHER" id="PTHR46152">
    <property type="entry name" value="NF-KAPPA-B INHIBITOR-INTERACTING RAS-LIKE PROTEIN"/>
    <property type="match status" value="1"/>
</dbReference>
<dbReference type="GO" id="GO:0005525">
    <property type="term" value="F:GTP binding"/>
    <property type="evidence" value="ECO:0007669"/>
    <property type="project" value="UniProtKB-KW"/>
</dbReference>
<evidence type="ECO:0000256" key="3">
    <source>
        <dbReference type="ARBA" id="ARBA00023134"/>
    </source>
</evidence>
<evidence type="ECO:0000256" key="1">
    <source>
        <dbReference type="ARBA" id="ARBA00008094"/>
    </source>
</evidence>
<keyword evidence="3" id="KW-0342">GTP-binding</keyword>
<dbReference type="GO" id="GO:0043124">
    <property type="term" value="P:negative regulation of canonical NF-kappaB signal transduction"/>
    <property type="evidence" value="ECO:0007669"/>
    <property type="project" value="InterPro"/>
</dbReference>
<dbReference type="EMBL" id="HBUF01566571">
    <property type="protein sequence ID" value="CAG6764787.1"/>
    <property type="molecule type" value="Transcribed_RNA"/>
</dbReference>
<dbReference type="EMBL" id="HBUF01566573">
    <property type="protein sequence ID" value="CAG6764797.1"/>
    <property type="molecule type" value="Transcribed_RNA"/>
</dbReference>
<accession>A0A8D8TET3</accession>
<reference evidence="4" key="1">
    <citation type="submission" date="2021-05" db="EMBL/GenBank/DDBJ databases">
        <authorList>
            <person name="Alioto T."/>
            <person name="Alioto T."/>
            <person name="Gomez Garrido J."/>
        </authorList>
    </citation>
    <scope>NUCLEOTIDE SEQUENCE</scope>
</reference>
<dbReference type="EMBL" id="HBUF01566569">
    <property type="protein sequence ID" value="CAG6764777.1"/>
    <property type="molecule type" value="Transcribed_RNA"/>
</dbReference>
<dbReference type="SUPFAM" id="SSF52540">
    <property type="entry name" value="P-loop containing nucleoside triphosphate hydrolases"/>
    <property type="match status" value="1"/>
</dbReference>
<evidence type="ECO:0000256" key="2">
    <source>
        <dbReference type="ARBA" id="ARBA00022741"/>
    </source>
</evidence>
<dbReference type="Gene3D" id="3.40.50.300">
    <property type="entry name" value="P-loop containing nucleotide triphosphate hydrolases"/>
    <property type="match status" value="1"/>
</dbReference>
<dbReference type="AlphaFoldDB" id="A0A8D8TET3"/>
<dbReference type="PROSITE" id="PS51419">
    <property type="entry name" value="RAB"/>
    <property type="match status" value="1"/>
</dbReference>